<evidence type="ECO:0000313" key="4">
    <source>
        <dbReference type="Proteomes" id="UP000538929"/>
    </source>
</evidence>
<dbReference type="Proteomes" id="UP000538929">
    <property type="component" value="Unassembled WGS sequence"/>
</dbReference>
<dbReference type="RefSeq" id="WP_228471012.1">
    <property type="nucleotide sequence ID" value="NZ_VKHT01000228.1"/>
</dbReference>
<comment type="caution">
    <text evidence="3">The sequence shown here is derived from an EMBL/GenBank/DDBJ whole genome shotgun (WGS) entry which is preliminary data.</text>
</comment>
<feature type="region of interest" description="Disordered" evidence="1">
    <location>
        <begin position="1"/>
        <end position="26"/>
    </location>
</feature>
<accession>A0A7W3TCT1</accession>
<dbReference type="Gene3D" id="3.10.450.50">
    <property type="match status" value="1"/>
</dbReference>
<dbReference type="InterPro" id="IPR037401">
    <property type="entry name" value="SnoaL-like"/>
</dbReference>
<feature type="domain" description="SnoaL-like" evidence="2">
    <location>
        <begin position="46"/>
        <end position="139"/>
    </location>
</feature>
<protein>
    <submittedName>
        <fullName evidence="3">Nuclear transport factor 2 family protein</fullName>
    </submittedName>
</protein>
<gene>
    <name evidence="3" type="ORF">FNQ90_09785</name>
</gene>
<name>A0A7W3TCT1_9ACTN</name>
<keyword evidence="4" id="KW-1185">Reference proteome</keyword>
<proteinExistence type="predicted"/>
<dbReference type="EMBL" id="VKHT01000228">
    <property type="protein sequence ID" value="MBB0244388.1"/>
    <property type="molecule type" value="Genomic_DNA"/>
</dbReference>
<dbReference type="AlphaFoldDB" id="A0A7W3TCT1"/>
<dbReference type="InterPro" id="IPR032710">
    <property type="entry name" value="NTF2-like_dom_sf"/>
</dbReference>
<feature type="compositionally biased region" description="Pro residues" evidence="1">
    <location>
        <begin position="7"/>
        <end position="19"/>
    </location>
</feature>
<dbReference type="SUPFAM" id="SSF54427">
    <property type="entry name" value="NTF2-like"/>
    <property type="match status" value="1"/>
</dbReference>
<dbReference type="Pfam" id="PF12680">
    <property type="entry name" value="SnoaL_2"/>
    <property type="match status" value="1"/>
</dbReference>
<sequence length="166" mass="17507">MTAHTSPPVPPNPLSPSGPAPGFSTASPAVGIGSAGSLSPRECVVELWRRMEARDWSGLGALIAPDAVIDWPATGERIVGRNAFVAVNREYPEGWSIRVLDVLADPAGERVVSEVEVPQEGVGVFRVASFWTVRGGLVVAGTEYWVTVGGDAAPAWRAPWTRPLPG</sequence>
<evidence type="ECO:0000313" key="3">
    <source>
        <dbReference type="EMBL" id="MBB0244388.1"/>
    </source>
</evidence>
<evidence type="ECO:0000256" key="1">
    <source>
        <dbReference type="SAM" id="MobiDB-lite"/>
    </source>
</evidence>
<organism evidence="3 4">
    <name type="scientific">Streptomyces alkaliphilus</name>
    <dbReference type="NCBI Taxonomy" id="1472722"/>
    <lineage>
        <taxon>Bacteria</taxon>
        <taxon>Bacillati</taxon>
        <taxon>Actinomycetota</taxon>
        <taxon>Actinomycetes</taxon>
        <taxon>Kitasatosporales</taxon>
        <taxon>Streptomycetaceae</taxon>
        <taxon>Streptomyces</taxon>
    </lineage>
</organism>
<reference evidence="4" key="1">
    <citation type="submission" date="2019-10" db="EMBL/GenBank/DDBJ databases">
        <title>Streptomyces sp. nov., a novel actinobacterium isolated from alkaline environment.</title>
        <authorList>
            <person name="Golinska P."/>
        </authorList>
    </citation>
    <scope>NUCLEOTIDE SEQUENCE [LARGE SCALE GENOMIC DNA]</scope>
    <source>
        <strain evidence="4">DSM 42118</strain>
    </source>
</reference>
<evidence type="ECO:0000259" key="2">
    <source>
        <dbReference type="Pfam" id="PF12680"/>
    </source>
</evidence>